<evidence type="ECO:0000259" key="1">
    <source>
        <dbReference type="Pfam" id="PF01145"/>
    </source>
</evidence>
<gene>
    <name evidence="2" type="ORF">SK854_32710</name>
</gene>
<dbReference type="Pfam" id="PF01145">
    <property type="entry name" value="Band_7"/>
    <property type="match status" value="1"/>
</dbReference>
<reference evidence="2 3" key="1">
    <citation type="submission" date="2023-11" db="EMBL/GenBank/DDBJ databases">
        <title>Lentzea sokolovensis, sp. nov., Lentzea kristufkii, sp. nov., and Lentzea miocenensis, sp. nov., rare actinobacteria from Sokolov Coal Basin, Miocene lacustrine sediment, Czech Republic.</title>
        <authorList>
            <person name="Lara A."/>
            <person name="Kotroba L."/>
            <person name="Nouioui I."/>
            <person name="Neumann-Schaal M."/>
            <person name="Mast Y."/>
            <person name="Chronakova A."/>
        </authorList>
    </citation>
    <scope>NUCLEOTIDE SEQUENCE [LARGE SCALE GENOMIC DNA]</scope>
    <source>
        <strain evidence="2 3">BCCO 10_0061</strain>
    </source>
</reference>
<proteinExistence type="predicted"/>
<reference evidence="2 3" key="2">
    <citation type="submission" date="2023-11" db="EMBL/GenBank/DDBJ databases">
        <authorList>
            <person name="Lara A.C."/>
            <person name="Chronakova A."/>
        </authorList>
    </citation>
    <scope>NUCLEOTIDE SEQUENCE [LARGE SCALE GENOMIC DNA]</scope>
    <source>
        <strain evidence="2 3">BCCO 10_0061</strain>
    </source>
</reference>
<feature type="domain" description="Band 7" evidence="1">
    <location>
        <begin position="219"/>
        <end position="395"/>
    </location>
</feature>
<dbReference type="Proteomes" id="UP001285352">
    <property type="component" value="Unassembled WGS sequence"/>
</dbReference>
<dbReference type="InterPro" id="IPR001107">
    <property type="entry name" value="Band_7"/>
</dbReference>
<accession>A0ABU4V563</accession>
<evidence type="ECO:0000313" key="2">
    <source>
        <dbReference type="EMBL" id="MDX8146916.1"/>
    </source>
</evidence>
<comment type="caution">
    <text evidence="2">The sequence shown here is derived from an EMBL/GenBank/DDBJ whole genome shotgun (WGS) entry which is preliminary data.</text>
</comment>
<dbReference type="RefSeq" id="WP_319978990.1">
    <property type="nucleotide sequence ID" value="NZ_JAXAVU010000013.1"/>
</dbReference>
<name>A0ABU4V563_9PSEU</name>
<sequence>MIVVIVVLVLLAVAFTAAAVPILRRMRYLPLHRYAVATRRWGLPAPNQSREEFLLRRTRIVRGGQTIPPWSWLYDIHEYDYISIPTGTVGLVKAKIGANAPAGRRLSRYVECDRFQSVTMFLKGDCEQGVQPELLRGGEAYAIDPQVFDVYTVDTLPADFPAKADDLQLVSVDAEDVGVVIVTDAPAPDDLRAPAPKVDGHNNFQKPWEFLWNGGRSGPQTDILPGGATYAINPLFARVVHIPTRELTLTWGTKSGTEDRYDSELGPLRVTIQGFQLEVELTQTLSIPPHAAPFLVKRFGEEADGDIGDHKSTAVKRFVGRVLGEKVRGYFNERASGGEIDRFLHELADLRGKLKVQITQALAEVQVDAGETTIGEIRFASDELNKEYREYVVLQQRFRKLEQELLSQHVANDIEHARLQVHKAKLAAQLDVLIERLGLDHVRDERKLDRDVLRIPPTYIVAGIGTGAEPIGPSRPSERIAIPAFDAAEGLDVFDISPGLPSRNERTETGAPE</sequence>
<evidence type="ECO:0000313" key="3">
    <source>
        <dbReference type="Proteomes" id="UP001285352"/>
    </source>
</evidence>
<protein>
    <submittedName>
        <fullName evidence="2">SPFH domain-containing protein</fullName>
    </submittedName>
</protein>
<keyword evidence="3" id="KW-1185">Reference proteome</keyword>
<dbReference type="EMBL" id="JAXAVU010000013">
    <property type="protein sequence ID" value="MDX8146916.1"/>
    <property type="molecule type" value="Genomic_DNA"/>
</dbReference>
<organism evidence="2 3">
    <name type="scientific">Lentzea sokolovensis</name>
    <dbReference type="NCBI Taxonomy" id="3095429"/>
    <lineage>
        <taxon>Bacteria</taxon>
        <taxon>Bacillati</taxon>
        <taxon>Actinomycetota</taxon>
        <taxon>Actinomycetes</taxon>
        <taxon>Pseudonocardiales</taxon>
        <taxon>Pseudonocardiaceae</taxon>
        <taxon>Lentzea</taxon>
    </lineage>
</organism>